<organism evidence="6 7">
    <name type="scientific">Oncorhynchus kisutch</name>
    <name type="common">Coho salmon</name>
    <name type="synonym">Salmo kisutch</name>
    <dbReference type="NCBI Taxonomy" id="8019"/>
    <lineage>
        <taxon>Eukaryota</taxon>
        <taxon>Metazoa</taxon>
        <taxon>Chordata</taxon>
        <taxon>Craniata</taxon>
        <taxon>Vertebrata</taxon>
        <taxon>Euteleostomi</taxon>
        <taxon>Actinopterygii</taxon>
        <taxon>Neopterygii</taxon>
        <taxon>Teleostei</taxon>
        <taxon>Protacanthopterygii</taxon>
        <taxon>Salmoniformes</taxon>
        <taxon>Salmonidae</taxon>
        <taxon>Salmoninae</taxon>
        <taxon>Oncorhynchus</taxon>
    </lineage>
</organism>
<evidence type="ECO:0000313" key="7">
    <source>
        <dbReference type="Proteomes" id="UP000694557"/>
    </source>
</evidence>
<dbReference type="Pfam" id="PF07002">
    <property type="entry name" value="Copine"/>
    <property type="match status" value="1"/>
</dbReference>
<dbReference type="InterPro" id="IPR010734">
    <property type="entry name" value="Copine_C"/>
</dbReference>
<dbReference type="Pfam" id="PF00168">
    <property type="entry name" value="C2"/>
    <property type="match status" value="2"/>
</dbReference>
<keyword evidence="3" id="KW-0677">Repeat</keyword>
<dbReference type="InterPro" id="IPR036465">
    <property type="entry name" value="vWFA_dom_sf"/>
</dbReference>
<evidence type="ECO:0000313" key="6">
    <source>
        <dbReference type="Ensembl" id="ENSOKIP00005041709.1"/>
    </source>
</evidence>
<dbReference type="InterPro" id="IPR035892">
    <property type="entry name" value="C2_domain_sf"/>
</dbReference>
<comment type="similarity">
    <text evidence="1">Belongs to the copine family.</text>
</comment>
<evidence type="ECO:0000256" key="1">
    <source>
        <dbReference type="ARBA" id="ARBA00009048"/>
    </source>
</evidence>
<protein>
    <submittedName>
        <fullName evidence="6">Copine 8</fullName>
    </submittedName>
</protein>
<dbReference type="Ensembl" id="ENSOKIT00005043974.1">
    <property type="protein sequence ID" value="ENSOKIP00005041709.1"/>
    <property type="gene ID" value="ENSOKIG00005017557.1"/>
</dbReference>
<dbReference type="AlphaFoldDB" id="A0A8C7GEY9"/>
<feature type="domain" description="C2" evidence="5">
    <location>
        <begin position="98"/>
        <end position="225"/>
    </location>
</feature>
<dbReference type="GO" id="GO:0005886">
    <property type="term" value="C:plasma membrane"/>
    <property type="evidence" value="ECO:0007669"/>
    <property type="project" value="TreeGrafter"/>
</dbReference>
<dbReference type="GO" id="GO:0046872">
    <property type="term" value="F:metal ion binding"/>
    <property type="evidence" value="ECO:0007669"/>
    <property type="project" value="UniProtKB-KW"/>
</dbReference>
<dbReference type="PANTHER" id="PTHR10857">
    <property type="entry name" value="COPINE"/>
    <property type="match status" value="1"/>
</dbReference>
<dbReference type="Gene3D" id="2.60.40.150">
    <property type="entry name" value="C2 domain"/>
    <property type="match status" value="2"/>
</dbReference>
<reference evidence="6" key="1">
    <citation type="submission" date="2025-08" db="UniProtKB">
        <authorList>
            <consortium name="Ensembl"/>
        </authorList>
    </citation>
    <scope>IDENTIFICATION</scope>
</reference>
<sequence length="523" mass="58936">METSLFLRRQNLRNMASIGDFDPLNASIPATKVEITVSLCVLYTQGISNKEWREFGRTEVIENTLNPEFVRKFILDYFFEERQNLRFDLRMKKPLVGLPGKKCGNIIVKAEEMGNCRESVMMQFCGNKLDKKDFFGKSDPFLVFYRSNEDGTFTTCHKTEVVKNTLNPVWQAFKIPVRALCNGDYDRTIKIECYDWDRDGSHDFIGEFTTSYRELSRGQSQFNVYEVVNPKKKGKKKKYLNSGTVTVCVCGKQIITLLLLLPSRTQINFTVAIDFTASNGNPTQPTSLHYMSPYQMNAYAMAMKAVGEIIQDYDSDKMFPALGFGAKLPPDGRVSHEFALNGNPQNPYCAGIDGVMEAYYQSLKSVCLYGPTNFSPVINHVARYAASVKDGSQYFILLIITDGVISDMAQTKESIVNASCLPMSIIIVGVGPAEFDAMIELDGDEVRISSKGRYAERDIVQFVPFRDYTDRTGNHILSMARLAKDVLAEIPDQFLSYMRIRGIKPSPAPPPYTPPGHPLQTQI</sequence>
<dbReference type="InterPro" id="IPR045052">
    <property type="entry name" value="Copine"/>
</dbReference>
<evidence type="ECO:0000256" key="4">
    <source>
        <dbReference type="ARBA" id="ARBA00022837"/>
    </source>
</evidence>
<accession>A0A8C7GEY9</accession>
<dbReference type="GO" id="GO:0005544">
    <property type="term" value="F:calcium-dependent phospholipid binding"/>
    <property type="evidence" value="ECO:0007669"/>
    <property type="project" value="InterPro"/>
</dbReference>
<dbReference type="SMART" id="SM00327">
    <property type="entry name" value="VWA"/>
    <property type="match status" value="1"/>
</dbReference>
<proteinExistence type="inferred from homology"/>
<evidence type="ECO:0000256" key="3">
    <source>
        <dbReference type="ARBA" id="ARBA00022737"/>
    </source>
</evidence>
<dbReference type="Proteomes" id="UP000694557">
    <property type="component" value="Unassembled WGS sequence"/>
</dbReference>
<name>A0A8C7GEY9_ONCKI</name>
<dbReference type="CDD" id="cd04047">
    <property type="entry name" value="C2B_Copine"/>
    <property type="match status" value="1"/>
</dbReference>
<dbReference type="InterPro" id="IPR037768">
    <property type="entry name" value="C2B_Copine"/>
</dbReference>
<dbReference type="GO" id="GO:0071277">
    <property type="term" value="P:cellular response to calcium ion"/>
    <property type="evidence" value="ECO:0007669"/>
    <property type="project" value="TreeGrafter"/>
</dbReference>
<evidence type="ECO:0000256" key="2">
    <source>
        <dbReference type="ARBA" id="ARBA00022723"/>
    </source>
</evidence>
<dbReference type="SMART" id="SM00239">
    <property type="entry name" value="C2"/>
    <property type="match status" value="1"/>
</dbReference>
<evidence type="ECO:0000259" key="5">
    <source>
        <dbReference type="PROSITE" id="PS50004"/>
    </source>
</evidence>
<dbReference type="SUPFAM" id="SSF49562">
    <property type="entry name" value="C2 domain (Calcium/lipid-binding domain, CaLB)"/>
    <property type="match status" value="2"/>
</dbReference>
<keyword evidence="4" id="KW-0106">Calcium</keyword>
<dbReference type="InterPro" id="IPR002035">
    <property type="entry name" value="VWF_A"/>
</dbReference>
<dbReference type="CDD" id="cd01459">
    <property type="entry name" value="vWA_copine_like"/>
    <property type="match status" value="1"/>
</dbReference>
<keyword evidence="7" id="KW-1185">Reference proteome</keyword>
<dbReference type="FunFam" id="2.60.40.150:FF:000013">
    <property type="entry name" value="copine-9 isoform X1"/>
    <property type="match status" value="1"/>
</dbReference>
<dbReference type="PROSITE" id="PS50004">
    <property type="entry name" value="C2"/>
    <property type="match status" value="1"/>
</dbReference>
<reference evidence="6" key="2">
    <citation type="submission" date="2025-09" db="UniProtKB">
        <authorList>
            <consortium name="Ensembl"/>
        </authorList>
    </citation>
    <scope>IDENTIFICATION</scope>
</reference>
<gene>
    <name evidence="6" type="primary">CPNE8</name>
</gene>
<dbReference type="SUPFAM" id="SSF53300">
    <property type="entry name" value="vWA-like"/>
    <property type="match status" value="1"/>
</dbReference>
<dbReference type="InterPro" id="IPR000008">
    <property type="entry name" value="C2_dom"/>
</dbReference>
<keyword evidence="2" id="KW-0479">Metal-binding</keyword>
<dbReference type="PANTHER" id="PTHR10857:SF133">
    <property type="entry name" value="COPINE-8"/>
    <property type="match status" value="1"/>
</dbReference>
<dbReference type="GeneTree" id="ENSGT00940000159679"/>